<dbReference type="SUPFAM" id="SSF51735">
    <property type="entry name" value="NAD(P)-binding Rossmann-fold domains"/>
    <property type="match status" value="1"/>
</dbReference>
<evidence type="ECO:0000259" key="2">
    <source>
        <dbReference type="PROSITE" id="PS51202"/>
    </source>
</evidence>
<evidence type="ECO:0000313" key="5">
    <source>
        <dbReference type="Proteomes" id="UP000032024"/>
    </source>
</evidence>
<dbReference type="PATRIC" id="fig|1398.18.peg.2350"/>
<dbReference type="PANTHER" id="PTHR43833:SF7">
    <property type="entry name" value="KTR SYSTEM POTASSIUM UPTAKE PROTEIN C"/>
    <property type="match status" value="1"/>
</dbReference>
<dbReference type="InterPro" id="IPR036721">
    <property type="entry name" value="RCK_C_sf"/>
</dbReference>
<reference evidence="5" key="2">
    <citation type="submission" date="2015-01" db="EMBL/GenBank/DDBJ databases">
        <title>Comparative genome analysis of Bacillus coagulans HM-08, Clostridium butyricum HM-68, Bacillus subtilis HM-66 and Bacillus paralicheniformis BL-09.</title>
        <authorList>
            <person name="Zhang H."/>
        </authorList>
    </citation>
    <scope>NUCLEOTIDE SEQUENCE [LARGE SCALE GENOMIC DNA]</scope>
    <source>
        <strain evidence="5">HM-08</strain>
    </source>
</reference>
<dbReference type="Pfam" id="PF02080">
    <property type="entry name" value="TrkA_C"/>
    <property type="match status" value="1"/>
</dbReference>
<accession>A0A0C5C4E2</accession>
<dbReference type="PROSITE" id="PS51202">
    <property type="entry name" value="RCK_C"/>
    <property type="match status" value="1"/>
</dbReference>
<feature type="domain" description="RCK C-terminal" evidence="2">
    <location>
        <begin position="143"/>
        <end position="225"/>
    </location>
</feature>
<dbReference type="Pfam" id="PF02254">
    <property type="entry name" value="TrkA_N"/>
    <property type="match status" value="1"/>
</dbReference>
<feature type="domain" description="RCK N-terminal" evidence="1">
    <location>
        <begin position="5"/>
        <end position="124"/>
    </location>
</feature>
<gene>
    <name evidence="4" type="ORF">HMPREF3213_03675</name>
    <name evidence="3" type="ORF">SB48_HM08orf03716</name>
</gene>
<dbReference type="InterPro" id="IPR050721">
    <property type="entry name" value="Trk_Ktr_HKT_K-transport"/>
</dbReference>
<dbReference type="Gene3D" id="3.40.50.720">
    <property type="entry name" value="NAD(P)-binding Rossmann-like Domain"/>
    <property type="match status" value="1"/>
</dbReference>
<dbReference type="GO" id="GO:0008324">
    <property type="term" value="F:monoatomic cation transmembrane transporter activity"/>
    <property type="evidence" value="ECO:0007669"/>
    <property type="project" value="InterPro"/>
</dbReference>
<protein>
    <submittedName>
        <fullName evidence="4">TrkA protein</fullName>
    </submittedName>
    <submittedName>
        <fullName evidence="3">TrkA-N domain-containing protein</fullName>
    </submittedName>
</protein>
<dbReference type="Proteomes" id="UP000032024">
    <property type="component" value="Chromosome"/>
</dbReference>
<reference evidence="6" key="3">
    <citation type="submission" date="2016-01" db="EMBL/GenBank/DDBJ databases">
        <authorList>
            <person name="Mitreva M."/>
            <person name="Pepin K.H."/>
            <person name="Mihindukulasuriya K.A."/>
            <person name="Fulton R."/>
            <person name="Fronick C."/>
            <person name="O'Laughlin M."/>
            <person name="Miner T."/>
            <person name="Herter B."/>
            <person name="Rosa B.A."/>
            <person name="Cordes M."/>
            <person name="Tomlinson C."/>
            <person name="Wollam A."/>
            <person name="Palsikar V.B."/>
            <person name="Mardis E.R."/>
            <person name="Wilson R.K."/>
        </authorList>
    </citation>
    <scope>NUCLEOTIDE SEQUENCE [LARGE SCALE GENOMIC DNA]</scope>
    <source>
        <strain evidence="6">GED7749B</strain>
    </source>
</reference>
<dbReference type="Gene3D" id="3.30.70.1450">
    <property type="entry name" value="Regulator of K+ conductance, C-terminal domain"/>
    <property type="match status" value="1"/>
</dbReference>
<evidence type="ECO:0000259" key="1">
    <source>
        <dbReference type="PROSITE" id="PS51201"/>
    </source>
</evidence>
<dbReference type="EMBL" id="CP010525">
    <property type="protein sequence ID" value="AJO23148.1"/>
    <property type="molecule type" value="Genomic_DNA"/>
</dbReference>
<sequence length="225" mass="24908">MKHLKESFLVLGLGRFGSSVLKELARLGYDVVGADKNEKVLQDEELQDAASYLAEGDVTSTAFLEELNVTNFDAVVVSMGDDFESAILTVLALKDLGCETVYAKANDQKRGRGLKGAGATDVFFPEEDTGRRVAYHIANPGILQYIRLSPYCSGLEMTVPEDFIGKSLTELDFRNRYKALVVMVTSQTEETPVVSPAPDYIFQPGDTIFTVGAEKDLERLRRKFY</sequence>
<dbReference type="SUPFAM" id="SSF116726">
    <property type="entry name" value="TrkA C-terminal domain-like"/>
    <property type="match status" value="1"/>
</dbReference>
<reference evidence="4" key="4">
    <citation type="submission" date="2016-01" db="EMBL/GenBank/DDBJ databases">
        <authorList>
            <person name="Oliw E.H."/>
        </authorList>
    </citation>
    <scope>NUCLEOTIDE SEQUENCE [LARGE SCALE GENOMIC DNA]</scope>
    <source>
        <strain evidence="4">GED7749B</strain>
    </source>
</reference>
<dbReference type="EMBL" id="LRPN01000187">
    <property type="protein sequence ID" value="KWZ76841.1"/>
    <property type="molecule type" value="Genomic_DNA"/>
</dbReference>
<evidence type="ECO:0000313" key="4">
    <source>
        <dbReference type="EMBL" id="KWZ76841.1"/>
    </source>
</evidence>
<dbReference type="InterPro" id="IPR003148">
    <property type="entry name" value="RCK_N"/>
</dbReference>
<proteinExistence type="predicted"/>
<dbReference type="PROSITE" id="PS51201">
    <property type="entry name" value="RCK_N"/>
    <property type="match status" value="1"/>
</dbReference>
<dbReference type="GO" id="GO:0006813">
    <property type="term" value="P:potassium ion transport"/>
    <property type="evidence" value="ECO:0007669"/>
    <property type="project" value="InterPro"/>
</dbReference>
<dbReference type="STRING" id="1398.AB434_2941"/>
<organism evidence="4 6">
    <name type="scientific">Heyndrickxia coagulans</name>
    <name type="common">Weizmannia coagulans</name>
    <dbReference type="NCBI Taxonomy" id="1398"/>
    <lineage>
        <taxon>Bacteria</taxon>
        <taxon>Bacillati</taxon>
        <taxon>Bacillota</taxon>
        <taxon>Bacilli</taxon>
        <taxon>Bacillales</taxon>
        <taxon>Bacillaceae</taxon>
        <taxon>Heyndrickxia</taxon>
    </lineage>
</organism>
<name>A0A0C5C4E2_HEYCO</name>
<dbReference type="Proteomes" id="UP000070376">
    <property type="component" value="Unassembled WGS sequence"/>
</dbReference>
<dbReference type="RefSeq" id="WP_035184986.1">
    <property type="nucleotide sequence ID" value="NZ_CP010525.1"/>
</dbReference>
<evidence type="ECO:0000313" key="6">
    <source>
        <dbReference type="Proteomes" id="UP000070376"/>
    </source>
</evidence>
<evidence type="ECO:0000313" key="3">
    <source>
        <dbReference type="EMBL" id="AJO23148.1"/>
    </source>
</evidence>
<keyword evidence="5" id="KW-1185">Reference proteome</keyword>
<dbReference type="AlphaFoldDB" id="A0A0C5C4E2"/>
<dbReference type="InterPro" id="IPR006037">
    <property type="entry name" value="RCK_C"/>
</dbReference>
<dbReference type="PANTHER" id="PTHR43833">
    <property type="entry name" value="POTASSIUM CHANNEL PROTEIN 2-RELATED-RELATED"/>
    <property type="match status" value="1"/>
</dbReference>
<dbReference type="InterPro" id="IPR036291">
    <property type="entry name" value="NAD(P)-bd_dom_sf"/>
</dbReference>
<reference evidence="3" key="1">
    <citation type="submission" date="2015-01" db="EMBL/GenBank/DDBJ databases">
        <title>Comparative genome analysis of Bacillus coagulans HM-08, Clostridium butyricum HM-68, Bacillus subtilis HM-66 and Bacillus licheniformis BL-09.</title>
        <authorList>
            <person name="Zhang H."/>
        </authorList>
    </citation>
    <scope>NUCLEOTIDE SEQUENCE [LARGE SCALE GENOMIC DNA]</scope>
    <source>
        <strain evidence="3">HM-08</strain>
    </source>
</reference>